<dbReference type="EMBL" id="VSRR010033449">
    <property type="protein sequence ID" value="MPC71714.1"/>
    <property type="molecule type" value="Genomic_DNA"/>
</dbReference>
<protein>
    <submittedName>
        <fullName evidence="1">Uncharacterized protein</fullName>
    </submittedName>
</protein>
<comment type="caution">
    <text evidence="1">The sequence shown here is derived from an EMBL/GenBank/DDBJ whole genome shotgun (WGS) entry which is preliminary data.</text>
</comment>
<reference evidence="1 2" key="1">
    <citation type="submission" date="2019-05" db="EMBL/GenBank/DDBJ databases">
        <title>Another draft genome of Portunus trituberculatus and its Hox gene families provides insights of decapod evolution.</title>
        <authorList>
            <person name="Jeong J.-H."/>
            <person name="Song I."/>
            <person name="Kim S."/>
            <person name="Choi T."/>
            <person name="Kim D."/>
            <person name="Ryu S."/>
            <person name="Kim W."/>
        </authorList>
    </citation>
    <scope>NUCLEOTIDE SEQUENCE [LARGE SCALE GENOMIC DNA]</scope>
    <source>
        <tissue evidence="1">Muscle</tissue>
    </source>
</reference>
<name>A0A5B7HTD0_PORTR</name>
<dbReference type="Proteomes" id="UP000324222">
    <property type="component" value="Unassembled WGS sequence"/>
</dbReference>
<accession>A0A5B7HTD0</accession>
<organism evidence="1 2">
    <name type="scientific">Portunus trituberculatus</name>
    <name type="common">Swimming crab</name>
    <name type="synonym">Neptunus trituberculatus</name>
    <dbReference type="NCBI Taxonomy" id="210409"/>
    <lineage>
        <taxon>Eukaryota</taxon>
        <taxon>Metazoa</taxon>
        <taxon>Ecdysozoa</taxon>
        <taxon>Arthropoda</taxon>
        <taxon>Crustacea</taxon>
        <taxon>Multicrustacea</taxon>
        <taxon>Malacostraca</taxon>
        <taxon>Eumalacostraca</taxon>
        <taxon>Eucarida</taxon>
        <taxon>Decapoda</taxon>
        <taxon>Pleocyemata</taxon>
        <taxon>Brachyura</taxon>
        <taxon>Eubrachyura</taxon>
        <taxon>Portunoidea</taxon>
        <taxon>Portunidae</taxon>
        <taxon>Portuninae</taxon>
        <taxon>Portunus</taxon>
    </lineage>
</organism>
<keyword evidence="2" id="KW-1185">Reference proteome</keyword>
<sequence>MYRILFFPPTPSSIFPSPFWSRGPGSGSGGSIIIPAVSNFASAFSPSDRVLVRTRGRTRAQVRHITGTARSHISASLLTLPHASQDC</sequence>
<proteinExistence type="predicted"/>
<gene>
    <name evidence="1" type="ORF">E2C01_066000</name>
</gene>
<evidence type="ECO:0000313" key="2">
    <source>
        <dbReference type="Proteomes" id="UP000324222"/>
    </source>
</evidence>
<dbReference type="AlphaFoldDB" id="A0A5B7HTD0"/>
<evidence type="ECO:0000313" key="1">
    <source>
        <dbReference type="EMBL" id="MPC71714.1"/>
    </source>
</evidence>